<dbReference type="Gene3D" id="2.50.20.10">
    <property type="entry name" value="Lipoprotein localisation LolA/LolB/LppX"/>
    <property type="match status" value="1"/>
</dbReference>
<dbReference type="EMBL" id="VLJN01000015">
    <property type="protein sequence ID" value="TWG85971.1"/>
    <property type="molecule type" value="Genomic_DNA"/>
</dbReference>
<dbReference type="Proteomes" id="UP000318141">
    <property type="component" value="Unassembled WGS sequence"/>
</dbReference>
<evidence type="ECO:0000256" key="1">
    <source>
        <dbReference type="ARBA" id="ARBA00022729"/>
    </source>
</evidence>
<evidence type="ECO:0000313" key="4">
    <source>
        <dbReference type="Proteomes" id="UP000318141"/>
    </source>
</evidence>
<comment type="caution">
    <text evidence="3">The sequence shown here is derived from an EMBL/GenBank/DDBJ whole genome shotgun (WGS) entry which is preliminary data.</text>
</comment>
<dbReference type="SUPFAM" id="SSF89392">
    <property type="entry name" value="Prokaryotic lipoproteins and lipoprotein localization factors"/>
    <property type="match status" value="1"/>
</dbReference>
<protein>
    <submittedName>
        <fullName evidence="3">Outer membrane lipoprotein-sorting protein</fullName>
    </submittedName>
</protein>
<feature type="signal peptide" evidence="2">
    <location>
        <begin position="1"/>
        <end position="31"/>
    </location>
</feature>
<dbReference type="AlphaFoldDB" id="A0A562BLK3"/>
<organism evidence="3 4">
    <name type="scientific">Cupriavidus gilardii J11</name>
    <dbReference type="NCBI Taxonomy" id="936133"/>
    <lineage>
        <taxon>Bacteria</taxon>
        <taxon>Pseudomonadati</taxon>
        <taxon>Pseudomonadota</taxon>
        <taxon>Betaproteobacteria</taxon>
        <taxon>Burkholderiales</taxon>
        <taxon>Burkholderiaceae</taxon>
        <taxon>Cupriavidus</taxon>
    </lineage>
</organism>
<gene>
    <name evidence="3" type="ORF">L602_002200000260</name>
</gene>
<keyword evidence="4" id="KW-1185">Reference proteome</keyword>
<name>A0A562BLK3_9BURK</name>
<evidence type="ECO:0000256" key="2">
    <source>
        <dbReference type="SAM" id="SignalP"/>
    </source>
</evidence>
<dbReference type="InterPro" id="IPR004564">
    <property type="entry name" value="OM_lipoprot_carrier_LolA-like"/>
</dbReference>
<feature type="chain" id="PRO_5022021149" evidence="2">
    <location>
        <begin position="32"/>
        <end position="217"/>
    </location>
</feature>
<proteinExistence type="predicted"/>
<reference evidence="3 4" key="1">
    <citation type="submission" date="2019-07" db="EMBL/GenBank/DDBJ databases">
        <title>Genome sequencing of lignin-degrading bacterial isolates.</title>
        <authorList>
            <person name="Gladden J."/>
        </authorList>
    </citation>
    <scope>NUCLEOTIDE SEQUENCE [LARGE SCALE GENOMIC DNA]</scope>
    <source>
        <strain evidence="3 4">J11</strain>
    </source>
</reference>
<evidence type="ECO:0000313" key="3">
    <source>
        <dbReference type="EMBL" id="TWG85971.1"/>
    </source>
</evidence>
<dbReference type="Pfam" id="PF19574">
    <property type="entry name" value="LolA_3"/>
    <property type="match status" value="1"/>
</dbReference>
<keyword evidence="1 2" id="KW-0732">Signal</keyword>
<keyword evidence="3" id="KW-0449">Lipoprotein</keyword>
<accession>A0A562BLK3</accession>
<dbReference type="InterPro" id="IPR029046">
    <property type="entry name" value="LolA/LolB/LppX"/>
</dbReference>
<sequence length="217" mass="23836">MTLSRVPPPPTRTRRLALPVRAMVLACLMMAGWPAVQPSAAAPPAGTAAWSVDRLMATLAQQKSGRARFVETRYLAMLQAPLESRGELQFVAPDRLVKRTLAPKPETLTVTGDMLTIERDGRNTTIPLSNFPELAAFIESLRGTLAGNRQALEQYYRLSLDGQAARWSLTLAPRDARMASAIASVRIDGEREQLRRVEIRHADGDRSVMAIEPQPGP</sequence>
<dbReference type="CDD" id="cd16325">
    <property type="entry name" value="LolA"/>
    <property type="match status" value="1"/>
</dbReference>